<dbReference type="InterPro" id="IPR006680">
    <property type="entry name" value="Amidohydro-rel"/>
</dbReference>
<dbReference type="InterPro" id="IPR032466">
    <property type="entry name" value="Metal_Hydrolase"/>
</dbReference>
<keyword evidence="8" id="KW-1185">Reference proteome</keyword>
<dbReference type="Proteomes" id="UP000242712">
    <property type="component" value="Unassembled WGS sequence"/>
</dbReference>
<dbReference type="PANTHER" id="PTHR21240:SF29">
    <property type="entry name" value="AMIDOHYDROLASE-RELATED DOMAIN-CONTAINING PROTEIN"/>
    <property type="match status" value="1"/>
</dbReference>
<dbReference type="GO" id="GO:0019748">
    <property type="term" value="P:secondary metabolic process"/>
    <property type="evidence" value="ECO:0007669"/>
    <property type="project" value="TreeGrafter"/>
</dbReference>
<gene>
    <name evidence="7" type="ORF">CD039_00275</name>
</gene>
<dbReference type="EC" id="4.1.1.52" evidence="5"/>
<evidence type="ECO:0000313" key="7">
    <source>
        <dbReference type="EMBL" id="POA09234.1"/>
    </source>
</evidence>
<sequence length="357" mass="40819">MSPQIIDIHHHIIPQIYKRALKKIGVTTAGGYPIKDWEPEDSLQMMDELGIDVGVTSISEPATLPFKKKKAAKVARQVNEYQAKLKAKYPGRFKSFALLPMPHVKESIAEVKYALEELKLDGIGLLSNYGDAYLGDDQFDSVMAEINRHQGIVFVHPSSTSDKVAKPQYVFADFLEEFTFNTTRAATNLVLSGTMERYDQLKFILAHAGGTLPYLKWRIHEALETQRYIMEDPKSRLQPMMGNKKKDLVKTVIKHPVKYVKMFKQYKHGLDGWNTLNSTVSEYFSRFYYDTALSTGDATFASLKETTDVSHVLFGSDAHYAPDSWIDKMQQDISRTNYFTQEEKEDIFNRNSKQLFS</sequence>
<dbReference type="PANTHER" id="PTHR21240">
    <property type="entry name" value="2-AMINO-3-CARBOXYLMUCONATE-6-SEMIALDEHYDE DECARBOXYLASE"/>
    <property type="match status" value="1"/>
</dbReference>
<evidence type="ECO:0000259" key="6">
    <source>
        <dbReference type="Pfam" id="PF04909"/>
    </source>
</evidence>
<evidence type="ECO:0000313" key="8">
    <source>
        <dbReference type="Proteomes" id="UP000242712"/>
    </source>
</evidence>
<comment type="caution">
    <text evidence="7">The sequence shown here is derived from an EMBL/GenBank/DDBJ whole genome shotgun (WGS) entry which is preliminary data.</text>
</comment>
<dbReference type="AlphaFoldDB" id="A0A2K4FD02"/>
<dbReference type="RefSeq" id="WP_103370659.1">
    <property type="nucleotide sequence ID" value="NZ_CBCRVO010000001.1"/>
</dbReference>
<organism evidence="7 8">
    <name type="scientific">Staphylococcus argensis</name>
    <dbReference type="NCBI Taxonomy" id="1607738"/>
    <lineage>
        <taxon>Bacteria</taxon>
        <taxon>Bacillati</taxon>
        <taxon>Bacillota</taxon>
        <taxon>Bacilli</taxon>
        <taxon>Bacillales</taxon>
        <taxon>Staphylococcaceae</taxon>
        <taxon>Staphylococcus</taxon>
    </lineage>
</organism>
<dbReference type="Gene3D" id="3.20.20.140">
    <property type="entry name" value="Metal-dependent hydrolases"/>
    <property type="match status" value="1"/>
</dbReference>
<dbReference type="GO" id="GO:0047596">
    <property type="term" value="F:6-methylsalicylate decarboxylase activity"/>
    <property type="evidence" value="ECO:0007669"/>
    <property type="project" value="UniProtKB-EC"/>
</dbReference>
<proteinExistence type="predicted"/>
<evidence type="ECO:0000256" key="4">
    <source>
        <dbReference type="ARBA" id="ARBA00036832"/>
    </source>
</evidence>
<feature type="domain" description="Amidohydrolase-related" evidence="6">
    <location>
        <begin position="6"/>
        <end position="356"/>
    </location>
</feature>
<name>A0A2K4FD02_9STAP</name>
<accession>A0A2K4FD02</accession>
<dbReference type="GeneID" id="98296782"/>
<comment type="catalytic activity">
    <reaction evidence="4">
        <text>6-methylsalicylate + H(+) = 3-methylphenol + CO2</text>
        <dbReference type="Rhea" id="RHEA:23112"/>
        <dbReference type="ChEBI" id="CHEBI:15378"/>
        <dbReference type="ChEBI" id="CHEBI:16526"/>
        <dbReference type="ChEBI" id="CHEBI:17231"/>
        <dbReference type="ChEBI" id="CHEBI:36658"/>
        <dbReference type="EC" id="4.1.1.52"/>
    </reaction>
    <physiologicalReaction direction="left-to-right" evidence="4">
        <dbReference type="Rhea" id="RHEA:23113"/>
    </physiologicalReaction>
</comment>
<dbReference type="OrthoDB" id="9777673at2"/>
<keyword evidence="3" id="KW-0456">Lyase</keyword>
<dbReference type="GO" id="GO:0046872">
    <property type="term" value="F:metal ion binding"/>
    <property type="evidence" value="ECO:0007669"/>
    <property type="project" value="UniProtKB-KW"/>
</dbReference>
<dbReference type="SUPFAM" id="SSF51556">
    <property type="entry name" value="Metallo-dependent hydrolases"/>
    <property type="match status" value="1"/>
</dbReference>
<dbReference type="GO" id="GO:0016787">
    <property type="term" value="F:hydrolase activity"/>
    <property type="evidence" value="ECO:0007669"/>
    <property type="project" value="InterPro"/>
</dbReference>
<dbReference type="GO" id="GO:0005829">
    <property type="term" value="C:cytosol"/>
    <property type="evidence" value="ECO:0007669"/>
    <property type="project" value="TreeGrafter"/>
</dbReference>
<dbReference type="Pfam" id="PF04909">
    <property type="entry name" value="Amidohydro_2"/>
    <property type="match status" value="1"/>
</dbReference>
<evidence type="ECO:0000256" key="3">
    <source>
        <dbReference type="ARBA" id="ARBA00023239"/>
    </source>
</evidence>
<reference evidence="7 8" key="1">
    <citation type="submission" date="2017-08" db="EMBL/GenBank/DDBJ databases">
        <title>Draft genome sequences of 64 type strains of genus Staph aureus.</title>
        <authorList>
            <person name="Cole K."/>
            <person name="Golubchik T."/>
            <person name="Russell J."/>
            <person name="Foster D."/>
            <person name="Llewelyn M."/>
            <person name="Wilson D."/>
            <person name="Crook D."/>
            <person name="Paul J."/>
        </authorList>
    </citation>
    <scope>NUCLEOTIDE SEQUENCE [LARGE SCALE GENOMIC DNA]</scope>
    <source>
        <strain evidence="7 8">DSM 29875</strain>
    </source>
</reference>
<keyword evidence="2" id="KW-0862">Zinc</keyword>
<evidence type="ECO:0000256" key="2">
    <source>
        <dbReference type="ARBA" id="ARBA00022833"/>
    </source>
</evidence>
<dbReference type="InterPro" id="IPR032465">
    <property type="entry name" value="ACMSD"/>
</dbReference>
<evidence type="ECO:0000256" key="5">
    <source>
        <dbReference type="ARBA" id="ARBA00038889"/>
    </source>
</evidence>
<dbReference type="EMBL" id="PPPX01000001">
    <property type="protein sequence ID" value="POA09234.1"/>
    <property type="molecule type" value="Genomic_DNA"/>
</dbReference>
<evidence type="ECO:0000256" key="1">
    <source>
        <dbReference type="ARBA" id="ARBA00022723"/>
    </source>
</evidence>
<keyword evidence="1" id="KW-0479">Metal-binding</keyword>
<protein>
    <recommendedName>
        <fullName evidence="5">6-methylsalicylate decarboxylase</fullName>
        <ecNumber evidence="5">4.1.1.52</ecNumber>
    </recommendedName>
</protein>